<dbReference type="EMBL" id="SMNA01000008">
    <property type="protein sequence ID" value="TDE90921.1"/>
    <property type="molecule type" value="Genomic_DNA"/>
</dbReference>
<name>A0ABY2E0I5_9MICO</name>
<accession>A0ABY2E0I5</accession>
<dbReference type="Proteomes" id="UP000504882">
    <property type="component" value="Unassembled WGS sequence"/>
</dbReference>
<dbReference type="SMART" id="SM00257">
    <property type="entry name" value="LysM"/>
    <property type="match status" value="1"/>
</dbReference>
<dbReference type="SUPFAM" id="SSF54106">
    <property type="entry name" value="LysM domain"/>
    <property type="match status" value="1"/>
</dbReference>
<feature type="domain" description="LysM" evidence="1">
    <location>
        <begin position="41"/>
        <end position="91"/>
    </location>
</feature>
<protein>
    <submittedName>
        <fullName evidence="2">LysM peptidoglycan-binding domain-containing protein</fullName>
    </submittedName>
</protein>
<dbReference type="InterPro" id="IPR036779">
    <property type="entry name" value="LysM_dom_sf"/>
</dbReference>
<proteinExistence type="predicted"/>
<dbReference type="Pfam" id="PF01476">
    <property type="entry name" value="LysM"/>
    <property type="match status" value="1"/>
</dbReference>
<evidence type="ECO:0000259" key="1">
    <source>
        <dbReference type="PROSITE" id="PS51782"/>
    </source>
</evidence>
<dbReference type="Gene3D" id="3.10.350.10">
    <property type="entry name" value="LysM domain"/>
    <property type="match status" value="1"/>
</dbReference>
<dbReference type="PROSITE" id="PS51782">
    <property type="entry name" value="LYSM"/>
    <property type="match status" value="1"/>
</dbReference>
<dbReference type="InterPro" id="IPR018392">
    <property type="entry name" value="LysM"/>
</dbReference>
<keyword evidence="3" id="KW-1185">Reference proteome</keyword>
<gene>
    <name evidence="2" type="ORF">EXU48_16945</name>
</gene>
<sequence>MRLTVRGRRVLVALGLVVAAVLGSLLGLAFPSAPAAPEEVASVVVAPGESLWAIAAEHAEPGADVRTLIDQIVELNSLESSTVVAGQRLDIPVG</sequence>
<comment type="caution">
    <text evidence="2">The sequence shown here is derived from an EMBL/GenBank/DDBJ whole genome shotgun (WGS) entry which is preliminary data.</text>
</comment>
<organism evidence="2 3">
    <name type="scientific">Occultella glacieicola</name>
    <dbReference type="NCBI Taxonomy" id="2518684"/>
    <lineage>
        <taxon>Bacteria</taxon>
        <taxon>Bacillati</taxon>
        <taxon>Actinomycetota</taxon>
        <taxon>Actinomycetes</taxon>
        <taxon>Micrococcales</taxon>
        <taxon>Ruaniaceae</taxon>
        <taxon>Occultella</taxon>
    </lineage>
</organism>
<dbReference type="CDD" id="cd00118">
    <property type="entry name" value="LysM"/>
    <property type="match status" value="1"/>
</dbReference>
<evidence type="ECO:0000313" key="2">
    <source>
        <dbReference type="EMBL" id="TDE90921.1"/>
    </source>
</evidence>
<evidence type="ECO:0000313" key="3">
    <source>
        <dbReference type="Proteomes" id="UP000504882"/>
    </source>
</evidence>
<reference evidence="2 3" key="1">
    <citation type="submission" date="2019-03" db="EMBL/GenBank/DDBJ databases">
        <title>Genomic features of bacteria from cold environments.</title>
        <authorList>
            <person name="Shen L."/>
        </authorList>
    </citation>
    <scope>NUCLEOTIDE SEQUENCE [LARGE SCALE GENOMIC DNA]</scope>
    <source>
        <strain evidence="3">T3246-1</strain>
    </source>
</reference>